<organism evidence="2">
    <name type="scientific">[Clostridium] nexile</name>
    <dbReference type="NCBI Taxonomy" id="29361"/>
    <lineage>
        <taxon>Bacteria</taxon>
        <taxon>Bacillati</taxon>
        <taxon>Bacillota</taxon>
        <taxon>Clostridia</taxon>
        <taxon>Lachnospirales</taxon>
        <taxon>Lachnospiraceae</taxon>
        <taxon>Tyzzerella</taxon>
    </lineage>
</organism>
<name>A0A6N2U8H2_9FIRM</name>
<accession>A0A6N2U8H2</accession>
<dbReference type="GO" id="GO:0005509">
    <property type="term" value="F:calcium ion binding"/>
    <property type="evidence" value="ECO:0007669"/>
    <property type="project" value="InterPro"/>
</dbReference>
<dbReference type="InterPro" id="IPR016032">
    <property type="entry name" value="Sig_transdc_resp-reg_C-effctor"/>
</dbReference>
<evidence type="ECO:0000313" key="2">
    <source>
        <dbReference type="EMBL" id="VYT12903.1"/>
    </source>
</evidence>
<dbReference type="Pfam" id="PF08769">
    <property type="entry name" value="Spo0A_C"/>
    <property type="match status" value="1"/>
</dbReference>
<dbReference type="GO" id="GO:0005737">
    <property type="term" value="C:cytoplasm"/>
    <property type="evidence" value="ECO:0007669"/>
    <property type="project" value="InterPro"/>
</dbReference>
<dbReference type="AlphaFoldDB" id="A0A6N2U8H2"/>
<protein>
    <submittedName>
        <fullName evidence="2">Stage 0 sporulation protein A</fullName>
    </submittedName>
</protein>
<proteinExistence type="predicted"/>
<gene>
    <name evidence="2" type="primary">spo0A_2</name>
    <name evidence="2" type="ORF">CNLFYP112_01919</name>
</gene>
<dbReference type="GO" id="GO:0003700">
    <property type="term" value="F:DNA-binding transcription factor activity"/>
    <property type="evidence" value="ECO:0007669"/>
    <property type="project" value="InterPro"/>
</dbReference>
<sequence>MHYTEPYKLQLNLEISSSNMLEILKQLARLSKDSNINTSFTLPEAIPDISGEPLETRIVSLIHEIGIPSHIMGYQYLKDAVQITMHDRDTLNAITKVLYPEVAIKNKTTSSRVERAIRHAIEIAFTRGNSEFITSLFGYSINPATGKPTNSEFIAVVSDYLRMKHH</sequence>
<dbReference type="GO" id="GO:0003677">
    <property type="term" value="F:DNA binding"/>
    <property type="evidence" value="ECO:0007669"/>
    <property type="project" value="InterPro"/>
</dbReference>
<feature type="domain" description="Sporulation initiation factor Spo0A C-terminal" evidence="1">
    <location>
        <begin position="58"/>
        <end position="161"/>
    </location>
</feature>
<dbReference type="GO" id="GO:0042173">
    <property type="term" value="P:regulation of sporulation resulting in formation of a cellular spore"/>
    <property type="evidence" value="ECO:0007669"/>
    <property type="project" value="InterPro"/>
</dbReference>
<dbReference type="EMBL" id="CACRTG010000013">
    <property type="protein sequence ID" value="VYT12903.1"/>
    <property type="molecule type" value="Genomic_DNA"/>
</dbReference>
<dbReference type="SUPFAM" id="SSF46894">
    <property type="entry name" value="C-terminal effector domain of the bipartite response regulators"/>
    <property type="match status" value="1"/>
</dbReference>
<evidence type="ECO:0000259" key="1">
    <source>
        <dbReference type="Pfam" id="PF08769"/>
    </source>
</evidence>
<dbReference type="InterPro" id="IPR036388">
    <property type="entry name" value="WH-like_DNA-bd_sf"/>
</dbReference>
<dbReference type="Gene3D" id="1.10.10.10">
    <property type="entry name" value="Winged helix-like DNA-binding domain superfamily/Winged helix DNA-binding domain"/>
    <property type="match status" value="1"/>
</dbReference>
<dbReference type="InterPro" id="IPR014879">
    <property type="entry name" value="Spo0A_C"/>
</dbReference>
<reference evidence="2" key="1">
    <citation type="submission" date="2019-11" db="EMBL/GenBank/DDBJ databases">
        <authorList>
            <person name="Feng L."/>
        </authorList>
    </citation>
    <scope>NUCLEOTIDE SEQUENCE</scope>
    <source>
        <strain evidence="2">CnexileLFYP112</strain>
    </source>
</reference>